<gene>
    <name evidence="2" type="ORF">UFOPK3564_03489</name>
</gene>
<protein>
    <submittedName>
        <fullName evidence="2">Unannotated protein</fullName>
    </submittedName>
</protein>
<dbReference type="PANTHER" id="PTHR13939">
    <property type="entry name" value="NICOTINAMIDE-NUCLEOTIDE AMIDOHYDROLASE PNCC"/>
    <property type="match status" value="1"/>
</dbReference>
<dbReference type="Pfam" id="PF02464">
    <property type="entry name" value="CinA"/>
    <property type="match status" value="1"/>
</dbReference>
<dbReference type="Gene3D" id="3.40.980.10">
    <property type="entry name" value="MoaB/Mog-like domain"/>
    <property type="match status" value="1"/>
</dbReference>
<dbReference type="PANTHER" id="PTHR13939:SF0">
    <property type="entry name" value="NMN AMIDOHYDROLASE-LIKE PROTEIN YFAY"/>
    <property type="match status" value="1"/>
</dbReference>
<reference evidence="2" key="1">
    <citation type="submission" date="2020-05" db="EMBL/GenBank/DDBJ databases">
        <authorList>
            <person name="Chiriac C."/>
            <person name="Salcher M."/>
            <person name="Ghai R."/>
            <person name="Kavagutti S V."/>
        </authorList>
    </citation>
    <scope>NUCLEOTIDE SEQUENCE</scope>
</reference>
<organism evidence="2">
    <name type="scientific">freshwater metagenome</name>
    <dbReference type="NCBI Taxonomy" id="449393"/>
    <lineage>
        <taxon>unclassified sequences</taxon>
        <taxon>metagenomes</taxon>
        <taxon>ecological metagenomes</taxon>
    </lineage>
</organism>
<dbReference type="Gene3D" id="3.90.950.20">
    <property type="entry name" value="CinA-like"/>
    <property type="match status" value="1"/>
</dbReference>
<dbReference type="InterPro" id="IPR001453">
    <property type="entry name" value="MoaB/Mog_dom"/>
</dbReference>
<evidence type="ECO:0000313" key="2">
    <source>
        <dbReference type="EMBL" id="CAB4951137.1"/>
    </source>
</evidence>
<dbReference type="InterPro" id="IPR008136">
    <property type="entry name" value="CinA_C"/>
</dbReference>
<dbReference type="NCBIfam" id="TIGR00199">
    <property type="entry name" value="PncC_domain"/>
    <property type="match status" value="1"/>
</dbReference>
<name>A0A6J7K6S1_9ZZZZ</name>
<sequence>MTTPRAIVVVTGTEVLGGWVADANGPWLARRLGALGVQHVSTVVVGDRPEDLRSALEHARDQGVELLITSGGLGPTEDDLTAQIVAEFTHRDFRLDEALEGRIWKIIEPMSKRWKGISQEAVREANRKQAMVPDGAAVLEPVGTAPGLVVPPTDDDPDRPPTPTVVVLPGPPPELQPMWATVETHPGLLAAIGGATSLHESTVRLFGLPESELANTMRDARAAGVAVDSFEITTCMRGGELEVVSRWTPEQEEAGRAFEAFLVERHGDAVFSPDGRTVDELVLDGLRERGWTVGTAESCTGGLLAGRLTRLPGSSDVVEGGIVSYSNAVKEQALGVDPALLAAHGAVSPEVAAAMAAGARERLGVDVAISTTGIAGPGGGTDDKPVGTVHVAVTGPEGTLSRHLRLPGDRARVRELTTTAALHLVRRVLAGEHDAA</sequence>
<dbReference type="SMART" id="SM00852">
    <property type="entry name" value="MoCF_biosynth"/>
    <property type="match status" value="1"/>
</dbReference>
<evidence type="ECO:0000259" key="1">
    <source>
        <dbReference type="SMART" id="SM00852"/>
    </source>
</evidence>
<dbReference type="Pfam" id="PF00994">
    <property type="entry name" value="MoCF_biosynth"/>
    <property type="match status" value="1"/>
</dbReference>
<dbReference type="NCBIfam" id="NF001813">
    <property type="entry name" value="PRK00549.1"/>
    <property type="match status" value="1"/>
</dbReference>
<dbReference type="PIRSF" id="PIRSF006728">
    <property type="entry name" value="CinA"/>
    <property type="match status" value="1"/>
</dbReference>
<accession>A0A6J7K6S1</accession>
<dbReference type="InterPro" id="IPR050101">
    <property type="entry name" value="CinA"/>
</dbReference>
<dbReference type="SUPFAM" id="SSF142433">
    <property type="entry name" value="CinA-like"/>
    <property type="match status" value="1"/>
</dbReference>
<dbReference type="AlphaFoldDB" id="A0A6J7K6S1"/>
<dbReference type="InterPro" id="IPR036425">
    <property type="entry name" value="MoaB/Mog-like_dom_sf"/>
</dbReference>
<dbReference type="SUPFAM" id="SSF53218">
    <property type="entry name" value="Molybdenum cofactor biosynthesis proteins"/>
    <property type="match status" value="1"/>
</dbReference>
<dbReference type="InterPro" id="IPR008135">
    <property type="entry name" value="Competence-induced_CinA"/>
</dbReference>
<dbReference type="EMBL" id="CAFBMK010000343">
    <property type="protein sequence ID" value="CAB4951137.1"/>
    <property type="molecule type" value="Genomic_DNA"/>
</dbReference>
<dbReference type="NCBIfam" id="TIGR00200">
    <property type="entry name" value="cinA_nterm"/>
    <property type="match status" value="1"/>
</dbReference>
<proteinExistence type="inferred from homology"/>
<dbReference type="HAMAP" id="MF_00226_B">
    <property type="entry name" value="CinA_B"/>
    <property type="match status" value="1"/>
</dbReference>
<dbReference type="InterPro" id="IPR036653">
    <property type="entry name" value="CinA-like_C"/>
</dbReference>
<feature type="domain" description="MoaB/Mog" evidence="1">
    <location>
        <begin position="7"/>
        <end position="190"/>
    </location>
</feature>
<dbReference type="CDD" id="cd00885">
    <property type="entry name" value="cinA"/>
    <property type="match status" value="1"/>
</dbReference>